<keyword evidence="3" id="KW-0202">Cytokine</keyword>
<keyword evidence="7" id="KW-0812">Transmembrane</keyword>
<name>A0ABN9L4P9_9NEOB</name>
<keyword evidence="6" id="KW-0051">Antiviral defense</keyword>
<evidence type="ECO:0000256" key="7">
    <source>
        <dbReference type="SAM" id="Phobius"/>
    </source>
</evidence>
<comment type="subcellular location">
    <subcellularLocation>
        <location evidence="1">Secreted</location>
    </subcellularLocation>
</comment>
<evidence type="ECO:0000256" key="2">
    <source>
        <dbReference type="ARBA" id="ARBA00008717"/>
    </source>
</evidence>
<dbReference type="InterPro" id="IPR029177">
    <property type="entry name" value="INF_lambda"/>
</dbReference>
<keyword evidence="7" id="KW-0472">Membrane</keyword>
<dbReference type="EMBL" id="CAUEEQ010007002">
    <property type="protein sequence ID" value="CAJ0930683.1"/>
    <property type="molecule type" value="Genomic_DNA"/>
</dbReference>
<evidence type="ECO:0000313" key="8">
    <source>
        <dbReference type="EMBL" id="CAJ0930683.1"/>
    </source>
</evidence>
<dbReference type="InterPro" id="IPR038326">
    <property type="entry name" value="IFN-lambda_sf"/>
</dbReference>
<gene>
    <name evidence="8" type="ORF">RIMI_LOCUS4380932</name>
</gene>
<keyword evidence="7" id="KW-1133">Transmembrane helix</keyword>
<sequence>MRQSYESQREERRPGRFIGREKLQIDTNSPAMDVRLVVVFTLVLVAVTGLPHQRRCPMSRYQSVSSADIRVIRQLQNEHEKDMSTSAIKCYRNMMRHKPSVCDLMPSDRLILILERVSQTLDVLQSKSTSGATDVGPQSLMIFHKLRDDLMICKESTGISETPSEELKPWLHPHLQHFKDLASPQCLQDAVLLGLIPILVEDVGCWVHGQ</sequence>
<reference evidence="8" key="1">
    <citation type="submission" date="2023-07" db="EMBL/GenBank/DDBJ databases">
        <authorList>
            <person name="Stuckert A."/>
        </authorList>
    </citation>
    <scope>NUCLEOTIDE SEQUENCE</scope>
</reference>
<organism evidence="8 9">
    <name type="scientific">Ranitomeya imitator</name>
    <name type="common">mimic poison frog</name>
    <dbReference type="NCBI Taxonomy" id="111125"/>
    <lineage>
        <taxon>Eukaryota</taxon>
        <taxon>Metazoa</taxon>
        <taxon>Chordata</taxon>
        <taxon>Craniata</taxon>
        <taxon>Vertebrata</taxon>
        <taxon>Euteleostomi</taxon>
        <taxon>Amphibia</taxon>
        <taxon>Batrachia</taxon>
        <taxon>Anura</taxon>
        <taxon>Neobatrachia</taxon>
        <taxon>Hyloidea</taxon>
        <taxon>Dendrobatidae</taxon>
        <taxon>Dendrobatinae</taxon>
        <taxon>Ranitomeya</taxon>
    </lineage>
</organism>
<dbReference type="PANTHER" id="PTHR31943">
    <property type="entry name" value="INTERLEUKIN-28 AND 29"/>
    <property type="match status" value="1"/>
</dbReference>
<evidence type="ECO:0000313" key="9">
    <source>
        <dbReference type="Proteomes" id="UP001176940"/>
    </source>
</evidence>
<keyword evidence="5" id="KW-0732">Signal</keyword>
<comment type="similarity">
    <text evidence="2">Belongs to the lambda interferon family.</text>
</comment>
<comment type="caution">
    <text evidence="8">The sequence shown here is derived from an EMBL/GenBank/DDBJ whole genome shotgun (WGS) entry which is preliminary data.</text>
</comment>
<evidence type="ECO:0000256" key="3">
    <source>
        <dbReference type="ARBA" id="ARBA00022514"/>
    </source>
</evidence>
<dbReference type="Proteomes" id="UP001176940">
    <property type="component" value="Unassembled WGS sequence"/>
</dbReference>
<dbReference type="Gene3D" id="1.20.1250.60">
    <property type="entry name" value="Interferon lambda"/>
    <property type="match status" value="1"/>
</dbReference>
<evidence type="ECO:0000256" key="6">
    <source>
        <dbReference type="ARBA" id="ARBA00023118"/>
    </source>
</evidence>
<evidence type="ECO:0000256" key="1">
    <source>
        <dbReference type="ARBA" id="ARBA00004613"/>
    </source>
</evidence>
<keyword evidence="9" id="KW-1185">Reference proteome</keyword>
<evidence type="ECO:0000256" key="4">
    <source>
        <dbReference type="ARBA" id="ARBA00022525"/>
    </source>
</evidence>
<keyword evidence="4" id="KW-0964">Secreted</keyword>
<dbReference type="PANTHER" id="PTHR31943:SF1">
    <property type="entry name" value="INTERFERON LAMBDA-2-RELATED"/>
    <property type="match status" value="1"/>
</dbReference>
<protein>
    <submittedName>
        <fullName evidence="8">Uncharacterized protein</fullName>
    </submittedName>
</protein>
<evidence type="ECO:0000256" key="5">
    <source>
        <dbReference type="ARBA" id="ARBA00022729"/>
    </source>
</evidence>
<accession>A0ABN9L4P9</accession>
<proteinExistence type="inferred from homology"/>
<dbReference type="Pfam" id="PF15177">
    <property type="entry name" value="IL28A"/>
    <property type="match status" value="1"/>
</dbReference>
<feature type="transmembrane region" description="Helical" evidence="7">
    <location>
        <begin position="34"/>
        <end position="51"/>
    </location>
</feature>